<evidence type="ECO:0000256" key="2">
    <source>
        <dbReference type="ARBA" id="ARBA00022747"/>
    </source>
</evidence>
<dbReference type="InterPro" id="IPR052021">
    <property type="entry name" value="Type-I_RS_S_subunit"/>
</dbReference>
<dbReference type="InterPro" id="IPR044946">
    <property type="entry name" value="Restrct_endonuc_typeI_TRD_sf"/>
</dbReference>
<evidence type="ECO:0000259" key="4">
    <source>
        <dbReference type="Pfam" id="PF01420"/>
    </source>
</evidence>
<evidence type="ECO:0000313" key="6">
    <source>
        <dbReference type="Proteomes" id="UP001055105"/>
    </source>
</evidence>
<comment type="similarity">
    <text evidence="1">Belongs to the type-I restriction system S methylase family.</text>
</comment>
<dbReference type="GO" id="GO:0003677">
    <property type="term" value="F:DNA binding"/>
    <property type="evidence" value="ECO:0007669"/>
    <property type="project" value="UniProtKB-KW"/>
</dbReference>
<dbReference type="EMBL" id="BQOL01000001">
    <property type="protein sequence ID" value="GKI18256.1"/>
    <property type="molecule type" value="Genomic_DNA"/>
</dbReference>
<proteinExistence type="inferred from homology"/>
<keyword evidence="2" id="KW-0680">Restriction system</keyword>
<reference evidence="5" key="1">
    <citation type="submission" date="2022-01" db="EMBL/GenBank/DDBJ databases">
        <title>Novel bile acid biosynthetic pathways are enriched in the microbiome of centenarians.</title>
        <authorList>
            <person name="Sato Y."/>
            <person name="Atarashi K."/>
            <person name="Plichta R.D."/>
            <person name="Arai Y."/>
            <person name="Sasajima S."/>
            <person name="Kearney M.S."/>
            <person name="Suda W."/>
            <person name="Takeshita K."/>
            <person name="Sasaki T."/>
            <person name="Okamoto S."/>
            <person name="Skelly N.A."/>
            <person name="Okamura Y."/>
            <person name="Vlamakis H."/>
            <person name="Li Y."/>
            <person name="Tanoue T."/>
            <person name="Takei H."/>
            <person name="Nittono H."/>
            <person name="Narushima S."/>
            <person name="Irie J."/>
            <person name="Itoh H."/>
            <person name="Moriya K."/>
            <person name="Sugiura Y."/>
            <person name="Suematsu M."/>
            <person name="Moritoki N."/>
            <person name="Shibata S."/>
            <person name="Littman R.D."/>
            <person name="Fischbach A.M."/>
            <person name="Uwamino Y."/>
            <person name="Inoue T."/>
            <person name="Honda A."/>
            <person name="Hattori M."/>
            <person name="Murai T."/>
            <person name="Xavier J.R."/>
            <person name="Hirose N."/>
            <person name="Honda K."/>
        </authorList>
    </citation>
    <scope>NUCLEOTIDE SEQUENCE</scope>
    <source>
        <strain evidence="5">CE91-St16</strain>
    </source>
</reference>
<evidence type="ECO:0000256" key="1">
    <source>
        <dbReference type="ARBA" id="ARBA00010923"/>
    </source>
</evidence>
<feature type="domain" description="Type I restriction modification DNA specificity" evidence="4">
    <location>
        <begin position="222"/>
        <end position="387"/>
    </location>
</feature>
<dbReference type="CDD" id="cd17517">
    <property type="entry name" value="RMtype1_S_EcoKI_StySPI-TRD2-CR2_like"/>
    <property type="match status" value="1"/>
</dbReference>
<name>A0AA37KU08_9BACT</name>
<dbReference type="SUPFAM" id="SSF116734">
    <property type="entry name" value="DNA methylase specificity domain"/>
    <property type="match status" value="2"/>
</dbReference>
<dbReference type="GO" id="GO:0009307">
    <property type="term" value="P:DNA restriction-modification system"/>
    <property type="evidence" value="ECO:0007669"/>
    <property type="project" value="UniProtKB-KW"/>
</dbReference>
<comment type="caution">
    <text evidence="5">The sequence shown here is derived from an EMBL/GenBank/DDBJ whole genome shotgun (WGS) entry which is preliminary data.</text>
</comment>
<evidence type="ECO:0000313" key="5">
    <source>
        <dbReference type="EMBL" id="GKI18256.1"/>
    </source>
</evidence>
<evidence type="ECO:0000256" key="3">
    <source>
        <dbReference type="ARBA" id="ARBA00023125"/>
    </source>
</evidence>
<protein>
    <recommendedName>
        <fullName evidence="4">Type I restriction modification DNA specificity domain-containing protein</fullName>
    </recommendedName>
</protein>
<feature type="domain" description="Type I restriction modification DNA specificity" evidence="4">
    <location>
        <begin position="25"/>
        <end position="204"/>
    </location>
</feature>
<dbReference type="PANTHER" id="PTHR30408:SF13">
    <property type="entry name" value="TYPE I RESTRICTION ENZYME HINDI SPECIFICITY SUBUNIT"/>
    <property type="match status" value="1"/>
</dbReference>
<dbReference type="Gene3D" id="3.90.220.20">
    <property type="entry name" value="DNA methylase specificity domains"/>
    <property type="match status" value="2"/>
</dbReference>
<dbReference type="Pfam" id="PF01420">
    <property type="entry name" value="Methylase_S"/>
    <property type="match status" value="2"/>
</dbReference>
<dbReference type="PANTHER" id="PTHR30408">
    <property type="entry name" value="TYPE-1 RESTRICTION ENZYME ECOKI SPECIFICITY PROTEIN"/>
    <property type="match status" value="1"/>
</dbReference>
<accession>A0AA37KU08</accession>
<dbReference type="InterPro" id="IPR000055">
    <property type="entry name" value="Restrct_endonuc_typeI_TRD"/>
</dbReference>
<gene>
    <name evidence="5" type="ORF">CE91St16_11640</name>
</gene>
<organism evidence="5 6">
    <name type="scientific">Alistipes finegoldii</name>
    <dbReference type="NCBI Taxonomy" id="214856"/>
    <lineage>
        <taxon>Bacteria</taxon>
        <taxon>Pseudomonadati</taxon>
        <taxon>Bacteroidota</taxon>
        <taxon>Bacteroidia</taxon>
        <taxon>Bacteroidales</taxon>
        <taxon>Rikenellaceae</taxon>
        <taxon>Alistipes</taxon>
    </lineage>
</organism>
<dbReference type="Proteomes" id="UP001055105">
    <property type="component" value="Unassembled WGS sequence"/>
</dbReference>
<dbReference type="AlphaFoldDB" id="A0AA37KU08"/>
<sequence>MIMADNNENKVLNVPHLRFPEFSGEWEEHTLSEYLEFKNGLNPDAKRIGSGLPFISVMDILSEGVINYDNIRGKVNATEKEIECFGVKDGDLLFQRSSETLEDVGRANVYMDNRTAIYGGFVIRGRKIGNYDPLFFKYLLATPLARKRTCRMGAGAQHFNIGQEGLSKISLYFPSIEEQRKIAEFLSLIDERIATQNKIIEDLKKLKSAISKQAFAQKPNGWNRLDTLFSKGKAGGTPTSTNKEYYNGEIPFLSINDITKQGKYVRYTENHLSRSGLENSSAWVVPEYSLIISMYASVGLVTINEVPITTSQAMFAMQLRDKDLLDYLYYYLSYFKYRHIHKYLETGTQSNINADIVRGIMIPTYGHSRNMKIASTLQGIDAKIDNELSVLKLFNRQKNYLLSQMFI</sequence>
<keyword evidence="3" id="KW-0238">DNA-binding</keyword>